<feature type="domain" description="Lipase maturation factor 1/2 C-terminal" evidence="10">
    <location>
        <begin position="326"/>
        <end position="465"/>
    </location>
</feature>
<evidence type="ECO:0000256" key="1">
    <source>
        <dbReference type="ARBA" id="ARBA00004477"/>
    </source>
</evidence>
<evidence type="ECO:0000256" key="8">
    <source>
        <dbReference type="SAM" id="Phobius"/>
    </source>
</evidence>
<keyword evidence="12" id="KW-1185">Reference proteome</keyword>
<dbReference type="PANTHER" id="PTHR14463">
    <property type="entry name" value="LIPASE MATURATION FACTOR"/>
    <property type="match status" value="1"/>
</dbReference>
<feature type="transmembrane region" description="Helical" evidence="8">
    <location>
        <begin position="96"/>
        <end position="117"/>
    </location>
</feature>
<feature type="region of interest" description="Disordered" evidence="7">
    <location>
        <begin position="477"/>
        <end position="509"/>
    </location>
</feature>
<keyword evidence="4" id="KW-0256">Endoplasmic reticulum</keyword>
<dbReference type="InterPro" id="IPR057433">
    <property type="entry name" value="LMF1/2_C"/>
</dbReference>
<evidence type="ECO:0000256" key="4">
    <source>
        <dbReference type="ARBA" id="ARBA00022824"/>
    </source>
</evidence>
<evidence type="ECO:0000259" key="9">
    <source>
        <dbReference type="Pfam" id="PF06762"/>
    </source>
</evidence>
<dbReference type="EMBL" id="JBHSOF010000003">
    <property type="protein sequence ID" value="MFC5662223.1"/>
    <property type="molecule type" value="Genomic_DNA"/>
</dbReference>
<evidence type="ECO:0000256" key="3">
    <source>
        <dbReference type="ARBA" id="ARBA00022692"/>
    </source>
</evidence>
<evidence type="ECO:0000259" key="10">
    <source>
        <dbReference type="Pfam" id="PF25179"/>
    </source>
</evidence>
<evidence type="ECO:0000256" key="2">
    <source>
        <dbReference type="ARBA" id="ARBA00005512"/>
    </source>
</evidence>
<dbReference type="Pfam" id="PF06762">
    <property type="entry name" value="LMF1"/>
    <property type="match status" value="1"/>
</dbReference>
<dbReference type="InterPro" id="IPR009613">
    <property type="entry name" value="LMF"/>
</dbReference>
<evidence type="ECO:0000256" key="7">
    <source>
        <dbReference type="SAM" id="MobiDB-lite"/>
    </source>
</evidence>
<dbReference type="Pfam" id="PF25179">
    <property type="entry name" value="LMF1_C"/>
    <property type="match status" value="1"/>
</dbReference>
<comment type="caution">
    <text evidence="11">The sequence shown here is derived from an EMBL/GenBank/DDBJ whole genome shotgun (WGS) entry which is preliminary data.</text>
</comment>
<dbReference type="InterPro" id="IPR057434">
    <property type="entry name" value="LMF1/2_N"/>
</dbReference>
<accession>A0ABW0WXE9</accession>
<proteinExistence type="inferred from homology"/>
<evidence type="ECO:0000256" key="5">
    <source>
        <dbReference type="ARBA" id="ARBA00022989"/>
    </source>
</evidence>
<protein>
    <submittedName>
        <fullName evidence="11">Lipase maturation factor family protein</fullName>
    </submittedName>
</protein>
<organism evidence="11 12">
    <name type="scientific">Kitasatospora misakiensis</name>
    <dbReference type="NCBI Taxonomy" id="67330"/>
    <lineage>
        <taxon>Bacteria</taxon>
        <taxon>Bacillati</taxon>
        <taxon>Actinomycetota</taxon>
        <taxon>Actinomycetes</taxon>
        <taxon>Kitasatosporales</taxon>
        <taxon>Streptomycetaceae</taxon>
        <taxon>Kitasatospora</taxon>
    </lineage>
</organism>
<dbReference type="PANTHER" id="PTHR14463:SF10">
    <property type="entry name" value="LIPASE MATURATION FACTOR 1"/>
    <property type="match status" value="1"/>
</dbReference>
<feature type="transmembrane region" description="Helical" evidence="8">
    <location>
        <begin position="15"/>
        <end position="32"/>
    </location>
</feature>
<comment type="subcellular location">
    <subcellularLocation>
        <location evidence="1">Endoplasmic reticulum membrane</location>
        <topology evidence="1">Multi-pass membrane protein</topology>
    </subcellularLocation>
</comment>
<evidence type="ECO:0000313" key="11">
    <source>
        <dbReference type="EMBL" id="MFC5662223.1"/>
    </source>
</evidence>
<gene>
    <name evidence="11" type="ORF">ACFP3U_04410</name>
</gene>
<name>A0ABW0WXE9_9ACTN</name>
<feature type="transmembrane region" description="Helical" evidence="8">
    <location>
        <begin position="254"/>
        <end position="274"/>
    </location>
</feature>
<keyword evidence="5 8" id="KW-1133">Transmembrane helix</keyword>
<sequence>MQWFAAPEYWPSRLLVQRLLAALYLIGFLAAARQFRALIGSRGMLPVPRFTARVPFRQSPGLFHLHYSDRFFAAVALTGAALSAALLGGLGDAVPLWTSMLCWAVLWVLYLSIVNVGQTWYSFGWESLLLEAGFLATFLGNADTAPPAPVLWLLRWLVFRVEFGAGLIKLRGDSCWRDLTCLRYHHETQPMPGPLSWFFHHLPDPLHRVEAAANHVTQLLVPVGLLLPQPVASYAACVVVATQLWLVASGNFAWLNWLTIALALAAVDPARLGLSVDPRAYPATAAWFEALALALTAAVLVLSYWPVRNMVSPRQVMNRSFNRIHLVNTYGAFGSVNRTRQEVVVEGTDEQVITRHTVWKEYGFKGKPGDVRRLPRQYAPYHLRLDWVMWFAGISTGYARPWFLPFVARLLVNDRDTLRLLRHNPFPDTPPTHVRATLHLYRFTDWRELRDTGAWWHRTAWSEYLAPVDLAALARAGHRPPPAAGTGKDAGDRPGTPGGARTTHPDGRS</sequence>
<feature type="domain" description="Lipase maturation factor 1/2 N-terminal" evidence="9">
    <location>
        <begin position="121"/>
        <end position="269"/>
    </location>
</feature>
<evidence type="ECO:0000313" key="12">
    <source>
        <dbReference type="Proteomes" id="UP001595975"/>
    </source>
</evidence>
<dbReference type="RefSeq" id="WP_380223960.1">
    <property type="nucleotide sequence ID" value="NZ_JBHSOF010000003.1"/>
</dbReference>
<feature type="transmembrane region" description="Helical" evidence="8">
    <location>
        <begin position="71"/>
        <end position="90"/>
    </location>
</feature>
<keyword evidence="3 8" id="KW-0812">Transmembrane</keyword>
<comment type="similarity">
    <text evidence="2">Belongs to the lipase maturation factor family.</text>
</comment>
<reference evidence="12" key="1">
    <citation type="journal article" date="2019" name="Int. J. Syst. Evol. Microbiol.">
        <title>The Global Catalogue of Microorganisms (GCM) 10K type strain sequencing project: providing services to taxonomists for standard genome sequencing and annotation.</title>
        <authorList>
            <consortium name="The Broad Institute Genomics Platform"/>
            <consortium name="The Broad Institute Genome Sequencing Center for Infectious Disease"/>
            <person name="Wu L."/>
            <person name="Ma J."/>
        </authorList>
    </citation>
    <scope>NUCLEOTIDE SEQUENCE [LARGE SCALE GENOMIC DNA]</scope>
    <source>
        <strain evidence="12">CGMCC 4.1437</strain>
    </source>
</reference>
<keyword evidence="6 8" id="KW-0472">Membrane</keyword>
<evidence type="ECO:0000256" key="6">
    <source>
        <dbReference type="ARBA" id="ARBA00023136"/>
    </source>
</evidence>
<dbReference type="Proteomes" id="UP001595975">
    <property type="component" value="Unassembled WGS sequence"/>
</dbReference>
<feature type="transmembrane region" description="Helical" evidence="8">
    <location>
        <begin position="286"/>
        <end position="307"/>
    </location>
</feature>